<dbReference type="AlphaFoldDB" id="A0A239KW56"/>
<keyword evidence="2" id="KW-0732">Signal</keyword>
<proteinExistence type="inferred from homology"/>
<dbReference type="InterPro" id="IPR058792">
    <property type="entry name" value="Beta-barrel_RND_2"/>
</dbReference>
<comment type="similarity">
    <text evidence="1">Belongs to the membrane fusion protein (MFP) (TC 8.A.1) family.</text>
</comment>
<dbReference type="PANTHER" id="PTHR30469">
    <property type="entry name" value="MULTIDRUG RESISTANCE PROTEIN MDTA"/>
    <property type="match status" value="1"/>
</dbReference>
<dbReference type="Gene3D" id="1.10.287.470">
    <property type="entry name" value="Helix hairpin bin"/>
    <property type="match status" value="1"/>
</dbReference>
<dbReference type="STRING" id="1215104.GCA_000730585_02118"/>
<dbReference type="GO" id="GO:1990281">
    <property type="term" value="C:efflux pump complex"/>
    <property type="evidence" value="ECO:0007669"/>
    <property type="project" value="TreeGrafter"/>
</dbReference>
<gene>
    <name evidence="4" type="ORF">SAMN05444352_12944</name>
</gene>
<evidence type="ECO:0000256" key="1">
    <source>
        <dbReference type="ARBA" id="ARBA00009477"/>
    </source>
</evidence>
<evidence type="ECO:0000313" key="5">
    <source>
        <dbReference type="Proteomes" id="UP000198407"/>
    </source>
</evidence>
<name>A0A239KW56_9PSED</name>
<feature type="signal peptide" evidence="2">
    <location>
        <begin position="1"/>
        <end position="19"/>
    </location>
</feature>
<keyword evidence="5" id="KW-1185">Reference proteome</keyword>
<evidence type="ECO:0000313" key="4">
    <source>
        <dbReference type="EMBL" id="SNT21843.1"/>
    </source>
</evidence>
<dbReference type="Gene3D" id="2.40.420.20">
    <property type="match status" value="1"/>
</dbReference>
<dbReference type="NCBIfam" id="TIGR01730">
    <property type="entry name" value="RND_mfp"/>
    <property type="match status" value="1"/>
</dbReference>
<sequence length="368" mass="39504">MRKYVYLGASAMALCVGYAALTGPQAVEPQRLAYALTVQLAQPERQGYARTITATGAIAAWETAVLSSEIDGLPVARILVEEGDLVEAGQVLAELDQRFPLFELQRLKAQEQEAAVTLRDAHRNADRARELKGSGAIAEQQASSMLMAEGAAAGRLDALKAQRASQQLRLERSRIVASDAGVIVSRSLSKGQVVSTGQELFRLLRQGRLEWNARLGSADLARVVPGQAVLVRAGGAVHTGKVRAIVPDLDSDTREAIVHVSLTAGLKQGLFPGMFARGEFAPEPLEGWTLPRSAVVMRDGHSLVFTVGTDDRVSSLPVQILAYLKDRLVVSGVQGSERVVLRGGEFLNDGDQVRIDAAEVLLTRSSHD</sequence>
<protein>
    <submittedName>
        <fullName evidence="4">RND family efflux transporter, MFP subunit</fullName>
    </submittedName>
</protein>
<dbReference type="PANTHER" id="PTHR30469:SF15">
    <property type="entry name" value="HLYD FAMILY OF SECRETION PROTEINS"/>
    <property type="match status" value="1"/>
</dbReference>
<dbReference type="Proteomes" id="UP000198407">
    <property type="component" value="Unassembled WGS sequence"/>
</dbReference>
<dbReference type="Pfam" id="PF25954">
    <property type="entry name" value="Beta-barrel_RND_2"/>
    <property type="match status" value="1"/>
</dbReference>
<reference evidence="5" key="1">
    <citation type="submission" date="2017-06" db="EMBL/GenBank/DDBJ databases">
        <authorList>
            <person name="Varghese N."/>
            <person name="Submissions S."/>
        </authorList>
    </citation>
    <scope>NUCLEOTIDE SEQUENCE [LARGE SCALE GENOMIC DNA]</scope>
    <source>
        <strain evidence="5">DSM 22348</strain>
    </source>
</reference>
<dbReference type="RefSeq" id="WP_052419481.1">
    <property type="nucleotide sequence ID" value="NZ_FZOL01000029.1"/>
</dbReference>
<dbReference type="Gene3D" id="2.40.50.100">
    <property type="match status" value="1"/>
</dbReference>
<accession>A0A239KW56</accession>
<organism evidence="4 5">
    <name type="scientific">Pseudomonas japonica</name>
    <dbReference type="NCBI Taxonomy" id="256466"/>
    <lineage>
        <taxon>Bacteria</taxon>
        <taxon>Pseudomonadati</taxon>
        <taxon>Pseudomonadota</taxon>
        <taxon>Gammaproteobacteria</taxon>
        <taxon>Pseudomonadales</taxon>
        <taxon>Pseudomonadaceae</taxon>
        <taxon>Pseudomonas</taxon>
    </lineage>
</organism>
<feature type="chain" id="PRO_5011234476" evidence="2">
    <location>
        <begin position="20"/>
        <end position="368"/>
    </location>
</feature>
<dbReference type="SUPFAM" id="SSF111369">
    <property type="entry name" value="HlyD-like secretion proteins"/>
    <property type="match status" value="1"/>
</dbReference>
<evidence type="ECO:0000259" key="3">
    <source>
        <dbReference type="Pfam" id="PF25954"/>
    </source>
</evidence>
<dbReference type="EMBL" id="FZOL01000029">
    <property type="protein sequence ID" value="SNT21843.1"/>
    <property type="molecule type" value="Genomic_DNA"/>
</dbReference>
<dbReference type="GO" id="GO:0015562">
    <property type="term" value="F:efflux transmembrane transporter activity"/>
    <property type="evidence" value="ECO:0007669"/>
    <property type="project" value="TreeGrafter"/>
</dbReference>
<evidence type="ECO:0000256" key="2">
    <source>
        <dbReference type="SAM" id="SignalP"/>
    </source>
</evidence>
<dbReference type="InterPro" id="IPR006143">
    <property type="entry name" value="RND_pump_MFP"/>
</dbReference>
<dbReference type="Gene3D" id="2.40.30.170">
    <property type="match status" value="1"/>
</dbReference>
<feature type="domain" description="CusB-like beta-barrel" evidence="3">
    <location>
        <begin position="219"/>
        <end position="282"/>
    </location>
</feature>